<evidence type="ECO:0000313" key="1">
    <source>
        <dbReference type="EMBL" id="XCN72455.1"/>
    </source>
</evidence>
<sequence>MSLGGVGVLGHSLFNKGVCELHLGAAGLVKAGFEGVAEGEEFIDIGMG</sequence>
<name>A0AAU8LT57_9BACT</name>
<protein>
    <submittedName>
        <fullName evidence="1">Uncharacterized protein</fullName>
    </submittedName>
</protein>
<reference evidence="1" key="2">
    <citation type="submission" date="2024-06" db="EMBL/GenBank/DDBJ databases">
        <authorList>
            <person name="Plum-Jensen L.E."/>
            <person name="Schramm A."/>
            <person name="Marshall I.P.G."/>
        </authorList>
    </citation>
    <scope>NUCLEOTIDE SEQUENCE</scope>
    <source>
        <strain evidence="1">Rat1</strain>
    </source>
</reference>
<dbReference type="AlphaFoldDB" id="A0AAU8LT57"/>
<reference evidence="1" key="1">
    <citation type="journal article" date="2024" name="Syst. Appl. Microbiol.">
        <title>First single-strain enrichments of Electrothrix cable bacteria, description of E. aestuarii sp. nov. and E. rattekaaiensis sp. nov., and proposal of a cable bacteria taxonomy following the rules of the SeqCode.</title>
        <authorList>
            <person name="Plum-Jensen L.E."/>
            <person name="Schramm A."/>
            <person name="Marshall I.P.G."/>
        </authorList>
    </citation>
    <scope>NUCLEOTIDE SEQUENCE</scope>
    <source>
        <strain evidence="1">Rat1</strain>
    </source>
</reference>
<proteinExistence type="predicted"/>
<gene>
    <name evidence="1" type="ORF">Q3M24_19510</name>
</gene>
<dbReference type="KEGG" id="eaj:Q3M24_19510"/>
<accession>A0AAU8LT57</accession>
<dbReference type="EMBL" id="CP159373">
    <property type="protein sequence ID" value="XCN72455.1"/>
    <property type="molecule type" value="Genomic_DNA"/>
</dbReference>
<organism evidence="1">
    <name type="scientific">Candidatus Electrothrix aestuarii</name>
    <dbReference type="NCBI Taxonomy" id="3062594"/>
    <lineage>
        <taxon>Bacteria</taxon>
        <taxon>Pseudomonadati</taxon>
        <taxon>Thermodesulfobacteriota</taxon>
        <taxon>Desulfobulbia</taxon>
        <taxon>Desulfobulbales</taxon>
        <taxon>Desulfobulbaceae</taxon>
        <taxon>Candidatus Electrothrix</taxon>
    </lineage>
</organism>